<dbReference type="EMBL" id="LN891022">
    <property type="protein sequence ID" value="CUS11386.1"/>
    <property type="molecule type" value="Genomic_DNA"/>
</dbReference>
<evidence type="ECO:0000259" key="2">
    <source>
        <dbReference type="PROSITE" id="PS50013"/>
    </source>
</evidence>
<protein>
    <recommendedName>
        <fullName evidence="2">Chromo domain-containing protein</fullName>
    </recommendedName>
</protein>
<evidence type="ECO:0000313" key="4">
    <source>
        <dbReference type="Proteomes" id="UP001412239"/>
    </source>
</evidence>
<name>A0A292PV20_9PEZI</name>
<feature type="non-terminal residue" evidence="3">
    <location>
        <position position="52"/>
    </location>
</feature>
<dbReference type="CDD" id="cd00024">
    <property type="entry name" value="CD_CSD"/>
    <property type="match status" value="1"/>
</dbReference>
<keyword evidence="4" id="KW-1185">Reference proteome</keyword>
<accession>A0A292PV20</accession>
<proteinExistence type="predicted"/>
<comment type="subunit">
    <text evidence="1">Component of the NuA4 histone acetyltransferase complex.</text>
</comment>
<feature type="domain" description="Chromo" evidence="2">
    <location>
        <begin position="1"/>
        <end position="52"/>
    </location>
</feature>
<organism evidence="3 4">
    <name type="scientific">Tuber aestivum</name>
    <name type="common">summer truffle</name>
    <dbReference type="NCBI Taxonomy" id="59557"/>
    <lineage>
        <taxon>Eukaryota</taxon>
        <taxon>Fungi</taxon>
        <taxon>Dikarya</taxon>
        <taxon>Ascomycota</taxon>
        <taxon>Pezizomycotina</taxon>
        <taxon>Pezizomycetes</taxon>
        <taxon>Pezizales</taxon>
        <taxon>Tuberaceae</taxon>
        <taxon>Tuber</taxon>
    </lineage>
</organism>
<dbReference type="InterPro" id="IPR016197">
    <property type="entry name" value="Chromo-like_dom_sf"/>
</dbReference>
<evidence type="ECO:0000313" key="3">
    <source>
        <dbReference type="EMBL" id="CUS11386.1"/>
    </source>
</evidence>
<dbReference type="AlphaFoldDB" id="A0A292PV20"/>
<reference evidence="3" key="1">
    <citation type="submission" date="2015-10" db="EMBL/GenBank/DDBJ databases">
        <authorList>
            <person name="Regsiter A."/>
            <person name="william w."/>
        </authorList>
    </citation>
    <scope>NUCLEOTIDE SEQUENCE</scope>
    <source>
        <strain evidence="3">Montdore</strain>
    </source>
</reference>
<dbReference type="PROSITE" id="PS50013">
    <property type="entry name" value="CHROMO_2"/>
    <property type="match status" value="1"/>
</dbReference>
<dbReference type="GO" id="GO:0006338">
    <property type="term" value="P:chromatin remodeling"/>
    <property type="evidence" value="ECO:0007669"/>
    <property type="project" value="UniProtKB-ARBA"/>
</dbReference>
<dbReference type="SUPFAM" id="SSF54160">
    <property type="entry name" value="Chromo domain-like"/>
    <property type="match status" value="1"/>
</dbReference>
<sequence>MKAKFPNCFVQYLVSWEGYGAEENSSEPYEMLEGTGSKAMTDFHHQYRHKPR</sequence>
<dbReference type="InterPro" id="IPR000953">
    <property type="entry name" value="Chromo/chromo_shadow_dom"/>
</dbReference>
<evidence type="ECO:0000256" key="1">
    <source>
        <dbReference type="ARBA" id="ARBA00011353"/>
    </source>
</evidence>
<gene>
    <name evidence="3" type="ORF">GSTUAT00004488001</name>
</gene>
<dbReference type="Proteomes" id="UP001412239">
    <property type="component" value="Unassembled WGS sequence"/>
</dbReference>
<dbReference type="Gene3D" id="2.40.50.40">
    <property type="match status" value="1"/>
</dbReference>